<dbReference type="Proteomes" id="UP000221538">
    <property type="component" value="Unassembled WGS sequence"/>
</dbReference>
<organism evidence="1 2">
    <name type="scientific">Sphingobium fuliginis (strain ATCC 27551)</name>
    <dbReference type="NCBI Taxonomy" id="336203"/>
    <lineage>
        <taxon>Bacteria</taxon>
        <taxon>Pseudomonadati</taxon>
        <taxon>Pseudomonadota</taxon>
        <taxon>Alphaproteobacteria</taxon>
        <taxon>Sphingomonadales</taxon>
        <taxon>Sphingomonadaceae</taxon>
        <taxon>Sphingobium</taxon>
    </lineage>
</organism>
<proteinExistence type="predicted"/>
<evidence type="ECO:0000313" key="2">
    <source>
        <dbReference type="Proteomes" id="UP000221538"/>
    </source>
</evidence>
<gene>
    <name evidence="1" type="ORF">SFOMI_0518</name>
</gene>
<accession>A0A292ZAL5</accession>
<dbReference type="EMBL" id="BEWI01000030">
    <property type="protein sequence ID" value="GAY19996.1"/>
    <property type="molecule type" value="Genomic_DNA"/>
</dbReference>
<name>A0A292ZAL5_SPHSA</name>
<reference evidence="1 2" key="2">
    <citation type="journal article" date="2013" name="Environ. Sci. Technol.">
        <title>The 4-tert-butylphenol-utilizing bacterium Sphingobium fuliginis OMI can degrade bisphenols via phenolic ring hydroxylation and meta-cleavage pathway.</title>
        <authorList>
            <person name="Ogata Y."/>
            <person name="Goda S."/>
            <person name="Toyama T."/>
            <person name="Sei K."/>
            <person name="Ike M."/>
        </authorList>
    </citation>
    <scope>NUCLEOTIDE SEQUENCE [LARGE SCALE GENOMIC DNA]</scope>
    <source>
        <strain evidence="1 2">OMI</strain>
    </source>
</reference>
<protein>
    <submittedName>
        <fullName evidence="1">Uncharacterized protein</fullName>
    </submittedName>
</protein>
<dbReference type="AlphaFoldDB" id="A0A292ZAL5"/>
<evidence type="ECO:0000313" key="1">
    <source>
        <dbReference type="EMBL" id="GAY19996.1"/>
    </source>
</evidence>
<sequence length="48" mass="5037">MNRRSGSVTIGELRISSIDMGFRKNAFGENGGAIFDHGSGGIVLLRAA</sequence>
<comment type="caution">
    <text evidence="1">The sequence shown here is derived from an EMBL/GenBank/DDBJ whole genome shotgun (WGS) entry which is preliminary data.</text>
</comment>
<reference evidence="1 2" key="1">
    <citation type="journal article" date="2013" name="Biodegradation">
        <title>Occurrence of 4-tert-butylphenol (4-t-BP) biodegradation in an aquatic sample caused by the presence of Spirodela polyrrhiza and isolation of a 4-t-BP-utilizing bacterium.</title>
        <authorList>
            <person name="Ogata Y."/>
            <person name="Toyama T."/>
            <person name="Yu N."/>
            <person name="Wang X."/>
            <person name="Sei K."/>
            <person name="Ike M."/>
        </authorList>
    </citation>
    <scope>NUCLEOTIDE SEQUENCE [LARGE SCALE GENOMIC DNA]</scope>
    <source>
        <strain evidence="1 2">OMI</strain>
    </source>
</reference>